<dbReference type="Proteomes" id="UP001589693">
    <property type="component" value="Unassembled WGS sequence"/>
</dbReference>
<reference evidence="1 2" key="1">
    <citation type="submission" date="2024-09" db="EMBL/GenBank/DDBJ databases">
        <authorList>
            <person name="Sun Q."/>
            <person name="Mori K."/>
        </authorList>
    </citation>
    <scope>NUCLEOTIDE SEQUENCE [LARGE SCALE GENOMIC DNA]</scope>
    <source>
        <strain evidence="1 2">TBRC 7907</strain>
    </source>
</reference>
<evidence type="ECO:0000313" key="2">
    <source>
        <dbReference type="Proteomes" id="UP001589693"/>
    </source>
</evidence>
<evidence type="ECO:0000313" key="1">
    <source>
        <dbReference type="EMBL" id="MFB9907076.1"/>
    </source>
</evidence>
<protein>
    <recommendedName>
        <fullName evidence="3">Twin-arginine translocation signal domain-containing protein</fullName>
    </recommendedName>
</protein>
<evidence type="ECO:0008006" key="3">
    <source>
        <dbReference type="Google" id="ProtNLM"/>
    </source>
</evidence>
<dbReference type="RefSeq" id="WP_377856551.1">
    <property type="nucleotide sequence ID" value="NZ_JBHLZU010000019.1"/>
</dbReference>
<comment type="caution">
    <text evidence="1">The sequence shown here is derived from an EMBL/GenBank/DDBJ whole genome shotgun (WGS) entry which is preliminary data.</text>
</comment>
<dbReference type="EMBL" id="JBHLZU010000019">
    <property type="protein sequence ID" value="MFB9907076.1"/>
    <property type="molecule type" value="Genomic_DNA"/>
</dbReference>
<gene>
    <name evidence="1" type="ORF">ACFFQA_24340</name>
</gene>
<organism evidence="1 2">
    <name type="scientific">Allokutzneria oryzae</name>
    <dbReference type="NCBI Taxonomy" id="1378989"/>
    <lineage>
        <taxon>Bacteria</taxon>
        <taxon>Bacillati</taxon>
        <taxon>Actinomycetota</taxon>
        <taxon>Actinomycetes</taxon>
        <taxon>Pseudonocardiales</taxon>
        <taxon>Pseudonocardiaceae</taxon>
        <taxon>Allokutzneria</taxon>
    </lineage>
</organism>
<proteinExistence type="predicted"/>
<name>A0ABV6A1Q1_9PSEU</name>
<keyword evidence="2" id="KW-1185">Reference proteome</keyword>
<sequence>MSRIDRRTLLKLSTVVTGALFVGQEREADSVTKLQPQMNNDTFPERTGSSAPYTYHGANLHEASGIVASQRHPGVFWIIRDGTGNSDPVRVGYRQTVLAVRFDAADGKLLRWPQGVRQTSCDGYVKYVYLKRADGSAVRNIDIEDVALDPATSSLWLGNIGNNPHAAKPGELFRFPEPDPATATEVRADHGCRYYSTRDHAAAQINSEALFLVDGVPHLLVKTAPGGSGLRQGQVLRIPVPDAPGGEVDAVALAVLPPADGVAEKNFKPTGADLRDGKLLVATANGWSRYEADPGLHGDALVKALASGPPKVHRYWEPDHSLVATEAIAWAHPPLGESFMSLSETGQFRWVREGGR</sequence>
<accession>A0ABV6A1Q1</accession>